<keyword evidence="3" id="KW-0813">Transport</keyword>
<sequence length="325" mass="35919">MFFLGISDILVLALSLGILLLVTVPLSGTLVRFRANYNPKGLQLDAEGGAQPHTGPLVTTYFGMMIRVWKIEGWAGLYKGSMPTLISALTLTLFAVGFLGASPYSPRRTGSYHGPSAGVIPTLVYSIFDMLVSLPSVIITYRSVTTPHKLPWFQPMHSLRVLLTPTERRKPWILYLTPGLLLTQAVHITYVVVCLRPVGRWILPRPEGSAIPEFSVWRLALYFVTVLLSAGILTPLEVIATRLAIQRNHASPEFNSVSQEEEGDAEEVAEYAGAEEDVIGLRSEKDPYMGMVDCAKRIVDEEGWRTLYRAWWLTFLGGLAAAGSR</sequence>
<feature type="transmembrane region" description="Helical" evidence="8">
    <location>
        <begin position="122"/>
        <end position="141"/>
    </location>
</feature>
<dbReference type="GO" id="GO:0016020">
    <property type="term" value="C:membrane"/>
    <property type="evidence" value="ECO:0007669"/>
    <property type="project" value="UniProtKB-SubCell"/>
</dbReference>
<keyword evidence="4 8" id="KW-0812">Transmembrane</keyword>
<feature type="transmembrane region" description="Helical" evidence="8">
    <location>
        <begin position="84"/>
        <end position="102"/>
    </location>
</feature>
<evidence type="ECO:0000256" key="4">
    <source>
        <dbReference type="ARBA" id="ARBA00022692"/>
    </source>
</evidence>
<keyword evidence="6 8" id="KW-1133">Transmembrane helix</keyword>
<evidence type="ECO:0000313" key="10">
    <source>
        <dbReference type="Proteomes" id="UP000076761"/>
    </source>
</evidence>
<dbReference type="InterPro" id="IPR044712">
    <property type="entry name" value="SLC25A32-like"/>
</dbReference>
<evidence type="ECO:0000256" key="3">
    <source>
        <dbReference type="ARBA" id="ARBA00022448"/>
    </source>
</evidence>
<dbReference type="Pfam" id="PF00153">
    <property type="entry name" value="Mito_carr"/>
    <property type="match status" value="1"/>
</dbReference>
<protein>
    <recommendedName>
        <fullName evidence="11">Mitochondrial carrier</fullName>
    </recommendedName>
</protein>
<proteinExistence type="inferred from homology"/>
<comment type="subcellular location">
    <subcellularLocation>
        <location evidence="1">Membrane</location>
        <topology evidence="1">Multi-pass membrane protein</topology>
    </subcellularLocation>
</comment>
<evidence type="ECO:0000313" key="9">
    <source>
        <dbReference type="EMBL" id="KZT28958.1"/>
    </source>
</evidence>
<keyword evidence="10" id="KW-1185">Reference proteome</keyword>
<dbReference type="InterPro" id="IPR023395">
    <property type="entry name" value="MCP_dom_sf"/>
</dbReference>
<dbReference type="AlphaFoldDB" id="A0A165V080"/>
<dbReference type="GO" id="GO:0055085">
    <property type="term" value="P:transmembrane transport"/>
    <property type="evidence" value="ECO:0007669"/>
    <property type="project" value="InterPro"/>
</dbReference>
<evidence type="ECO:0000256" key="5">
    <source>
        <dbReference type="ARBA" id="ARBA00022737"/>
    </source>
</evidence>
<feature type="transmembrane region" description="Helical" evidence="8">
    <location>
        <begin position="219"/>
        <end position="240"/>
    </location>
</feature>
<evidence type="ECO:0000256" key="6">
    <source>
        <dbReference type="ARBA" id="ARBA00022989"/>
    </source>
</evidence>
<dbReference type="OrthoDB" id="21292at2759"/>
<evidence type="ECO:0000256" key="7">
    <source>
        <dbReference type="ARBA" id="ARBA00023136"/>
    </source>
</evidence>
<dbReference type="GO" id="GO:0006862">
    <property type="term" value="P:nucleotide transport"/>
    <property type="evidence" value="ECO:0007669"/>
    <property type="project" value="InterPro"/>
</dbReference>
<keyword evidence="5" id="KW-0677">Repeat</keyword>
<dbReference type="SUPFAM" id="SSF103506">
    <property type="entry name" value="Mitochondrial carrier"/>
    <property type="match status" value="1"/>
</dbReference>
<dbReference type="Proteomes" id="UP000076761">
    <property type="component" value="Unassembled WGS sequence"/>
</dbReference>
<comment type="similarity">
    <text evidence="2">Belongs to the mitochondrial carrier (TC 2.A.29) family.</text>
</comment>
<evidence type="ECO:0008006" key="11">
    <source>
        <dbReference type="Google" id="ProtNLM"/>
    </source>
</evidence>
<feature type="transmembrane region" description="Helical" evidence="8">
    <location>
        <begin position="6"/>
        <end position="31"/>
    </location>
</feature>
<evidence type="ECO:0000256" key="2">
    <source>
        <dbReference type="ARBA" id="ARBA00006375"/>
    </source>
</evidence>
<evidence type="ECO:0000256" key="8">
    <source>
        <dbReference type="SAM" id="Phobius"/>
    </source>
</evidence>
<dbReference type="InParanoid" id="A0A165V080"/>
<dbReference type="STRING" id="1314782.A0A165V080"/>
<gene>
    <name evidence="9" type="ORF">NEOLEDRAFT_1128444</name>
</gene>
<accession>A0A165V080</accession>
<dbReference type="EMBL" id="KV425555">
    <property type="protein sequence ID" value="KZT28958.1"/>
    <property type="molecule type" value="Genomic_DNA"/>
</dbReference>
<name>A0A165V080_9AGAM</name>
<organism evidence="9 10">
    <name type="scientific">Neolentinus lepideus HHB14362 ss-1</name>
    <dbReference type="NCBI Taxonomy" id="1314782"/>
    <lineage>
        <taxon>Eukaryota</taxon>
        <taxon>Fungi</taxon>
        <taxon>Dikarya</taxon>
        <taxon>Basidiomycota</taxon>
        <taxon>Agaricomycotina</taxon>
        <taxon>Agaricomycetes</taxon>
        <taxon>Gloeophyllales</taxon>
        <taxon>Gloeophyllaceae</taxon>
        <taxon>Neolentinus</taxon>
    </lineage>
</organism>
<dbReference type="InterPro" id="IPR018108">
    <property type="entry name" value="MCP_transmembrane"/>
</dbReference>
<evidence type="ECO:0000256" key="1">
    <source>
        <dbReference type="ARBA" id="ARBA00004141"/>
    </source>
</evidence>
<dbReference type="Gene3D" id="1.50.40.10">
    <property type="entry name" value="Mitochondrial carrier domain"/>
    <property type="match status" value="1"/>
</dbReference>
<feature type="transmembrane region" description="Helical" evidence="8">
    <location>
        <begin position="172"/>
        <end position="199"/>
    </location>
</feature>
<keyword evidence="7 8" id="KW-0472">Membrane</keyword>
<dbReference type="PANTHER" id="PTHR45683">
    <property type="entry name" value="MITOCHONDRIAL NICOTINAMIDE ADENINE DINUCLEOTIDE TRANSPORTER 1-RELATED-RELATED"/>
    <property type="match status" value="1"/>
</dbReference>
<reference evidence="9 10" key="1">
    <citation type="journal article" date="2016" name="Mol. Biol. Evol.">
        <title>Comparative Genomics of Early-Diverging Mushroom-Forming Fungi Provides Insights into the Origins of Lignocellulose Decay Capabilities.</title>
        <authorList>
            <person name="Nagy L.G."/>
            <person name="Riley R."/>
            <person name="Tritt A."/>
            <person name="Adam C."/>
            <person name="Daum C."/>
            <person name="Floudas D."/>
            <person name="Sun H."/>
            <person name="Yadav J.S."/>
            <person name="Pangilinan J."/>
            <person name="Larsson K.H."/>
            <person name="Matsuura K."/>
            <person name="Barry K."/>
            <person name="Labutti K."/>
            <person name="Kuo R."/>
            <person name="Ohm R.A."/>
            <person name="Bhattacharya S.S."/>
            <person name="Shirouzu T."/>
            <person name="Yoshinaga Y."/>
            <person name="Martin F.M."/>
            <person name="Grigoriev I.V."/>
            <person name="Hibbett D.S."/>
        </authorList>
    </citation>
    <scope>NUCLEOTIDE SEQUENCE [LARGE SCALE GENOMIC DNA]</scope>
    <source>
        <strain evidence="9 10">HHB14362 ss-1</strain>
    </source>
</reference>